<proteinExistence type="predicted"/>
<accession>A0A6D1IU56</accession>
<organism evidence="2">
    <name type="scientific">Escherichia coli</name>
    <dbReference type="NCBI Taxonomy" id="562"/>
    <lineage>
        <taxon>Bacteria</taxon>
        <taxon>Pseudomonadati</taxon>
        <taxon>Pseudomonadota</taxon>
        <taxon>Gammaproteobacteria</taxon>
        <taxon>Enterobacterales</taxon>
        <taxon>Enterobacteriaceae</taxon>
        <taxon>Escherichia</taxon>
    </lineage>
</organism>
<dbReference type="AlphaFoldDB" id="A0A6D1IU56"/>
<reference evidence="2" key="1">
    <citation type="journal article" date="2019" name="Front. Microbiol.">
        <title>Genotypic and Phenotypic Characterization of Clinical Escherichia coli Sequence Type 405 Carrying IncN2 Plasmid Harboring bla NDM-1.</title>
        <authorList>
            <person name="Hao Y."/>
            <person name="Shao C."/>
            <person name="Geng X."/>
            <person name="Bai Y."/>
            <person name="Jin Y."/>
            <person name="Lu Z."/>
        </authorList>
    </citation>
    <scope>NUCLEOTIDE SEQUENCE</scope>
    <source>
        <strain evidence="2">JN24</strain>
        <plasmid evidence="2">pJN24NDM1</plasmid>
    </source>
</reference>
<evidence type="ECO:0000313" key="2">
    <source>
        <dbReference type="EMBL" id="QCW05897.1"/>
    </source>
</evidence>
<name>A0A6D1IU56_ECOLX</name>
<feature type="region of interest" description="Disordered" evidence="1">
    <location>
        <begin position="1"/>
        <end position="34"/>
    </location>
</feature>
<feature type="compositionally biased region" description="Basic residues" evidence="1">
    <location>
        <begin position="16"/>
        <end position="26"/>
    </location>
</feature>
<geneLocation type="plasmid" evidence="2">
    <name>pJN24NDM1</name>
</geneLocation>
<dbReference type="EMBL" id="MK368725">
    <property type="protein sequence ID" value="QCW05897.1"/>
    <property type="molecule type" value="Genomic_DNA"/>
</dbReference>
<protein>
    <submittedName>
        <fullName evidence="2">Uncharacterized protein</fullName>
    </submittedName>
</protein>
<sequence>MRGAHGRRNAPEAPQRKVRGLKKRYGFSRNNPPSCKALFSTDQNATPRPYISPVPVSGLCGALRRAGRDFRVRGGSAQLTRPDGL</sequence>
<evidence type="ECO:0000256" key="1">
    <source>
        <dbReference type="SAM" id="MobiDB-lite"/>
    </source>
</evidence>
<keyword evidence="2" id="KW-0614">Plasmid</keyword>